<dbReference type="KEGG" id="sbil:SANBI_001940"/>
<keyword evidence="2" id="KW-0489">Methyltransferase</keyword>
<dbReference type="InterPro" id="IPR013216">
    <property type="entry name" value="Methyltransf_11"/>
</dbReference>
<reference evidence="3" key="1">
    <citation type="submission" date="2023-11" db="EMBL/GenBank/DDBJ databases">
        <authorList>
            <person name="Helweg L.P."/>
            <person name="Kiel A."/>
            <person name="Hitz F."/>
            <person name="Ruckert-Reed C."/>
            <person name="Busche T."/>
            <person name="Kaltschmidt B."/>
            <person name="Kaltschmidt C."/>
        </authorList>
    </citation>
    <scope>NUCLEOTIDE SEQUENCE [LARGE SCALE GENOMIC DNA]</scope>
    <source>
        <strain evidence="3">4.1</strain>
    </source>
</reference>
<dbReference type="EMBL" id="CP138359">
    <property type="protein sequence ID" value="WPF80718.1"/>
    <property type="molecule type" value="Genomic_DNA"/>
</dbReference>
<dbReference type="Proteomes" id="UP001304340">
    <property type="component" value="Chromosome"/>
</dbReference>
<keyword evidence="3" id="KW-1185">Reference proteome</keyword>
<organism evidence="2 3">
    <name type="scientific">Sanguibacter biliveldensis</name>
    <dbReference type="NCBI Taxonomy" id="3030830"/>
    <lineage>
        <taxon>Bacteria</taxon>
        <taxon>Bacillati</taxon>
        <taxon>Actinomycetota</taxon>
        <taxon>Actinomycetes</taxon>
        <taxon>Micrococcales</taxon>
        <taxon>Sanguibacteraceae</taxon>
        <taxon>Sanguibacter</taxon>
    </lineage>
</organism>
<dbReference type="PANTHER" id="PTHR43861:SF1">
    <property type="entry name" value="TRANS-ACONITATE 2-METHYLTRANSFERASE"/>
    <property type="match status" value="1"/>
</dbReference>
<keyword evidence="2" id="KW-0808">Transferase</keyword>
<feature type="domain" description="Methyltransferase type 11" evidence="1">
    <location>
        <begin position="31"/>
        <end position="121"/>
    </location>
</feature>
<dbReference type="GO" id="GO:0032259">
    <property type="term" value="P:methylation"/>
    <property type="evidence" value="ECO:0007669"/>
    <property type="project" value="UniProtKB-KW"/>
</dbReference>
<accession>A0AAF1C3D1</accession>
<proteinExistence type="predicted"/>
<dbReference type="CDD" id="cd02440">
    <property type="entry name" value="AdoMet_MTases"/>
    <property type="match status" value="1"/>
</dbReference>
<name>A0AAF1C3D1_9MICO</name>
<evidence type="ECO:0000313" key="2">
    <source>
        <dbReference type="EMBL" id="WPF80718.1"/>
    </source>
</evidence>
<dbReference type="Pfam" id="PF08241">
    <property type="entry name" value="Methyltransf_11"/>
    <property type="match status" value="1"/>
</dbReference>
<dbReference type="AlphaFoldDB" id="A0AAF1C3D1"/>
<dbReference type="PANTHER" id="PTHR43861">
    <property type="entry name" value="TRANS-ACONITATE 2-METHYLTRANSFERASE-RELATED"/>
    <property type="match status" value="1"/>
</dbReference>
<evidence type="ECO:0000313" key="3">
    <source>
        <dbReference type="Proteomes" id="UP001304340"/>
    </source>
</evidence>
<dbReference type="RefSeq" id="WP_319154520.1">
    <property type="nucleotide sequence ID" value="NZ_CP138359.1"/>
</dbReference>
<protein>
    <submittedName>
        <fullName evidence="2">Class I SAM-dependent methyltransferase</fullName>
    </submittedName>
</protein>
<dbReference type="SUPFAM" id="SSF53335">
    <property type="entry name" value="S-adenosyl-L-methionine-dependent methyltransferases"/>
    <property type="match status" value="1"/>
</dbReference>
<evidence type="ECO:0000259" key="1">
    <source>
        <dbReference type="Pfam" id="PF08241"/>
    </source>
</evidence>
<dbReference type="GO" id="GO:0008757">
    <property type="term" value="F:S-adenosylmethionine-dependent methyltransferase activity"/>
    <property type="evidence" value="ECO:0007669"/>
    <property type="project" value="InterPro"/>
</dbReference>
<dbReference type="Gene3D" id="3.40.50.150">
    <property type="entry name" value="Vaccinia Virus protein VP39"/>
    <property type="match status" value="1"/>
</dbReference>
<sequence length="200" mass="22286">MSEERPVRWNHNIHYHRRILDVVPDGAQTALDVGTGDGLLASELRNRVPRVTGLDLDATALDSARGRDTDVTWVQGDVMTVPLPTASFDVVASIATIHHLPDLDRALHRLAVLTAPGGVVAVVGLAQNSSPLDYAYEVAGLLQHRRLSRRHGYWEHSAPSSQPSHTYADVRRSADRVLPGARWQRMPLWRYSLVWTKPTR</sequence>
<dbReference type="InterPro" id="IPR029063">
    <property type="entry name" value="SAM-dependent_MTases_sf"/>
</dbReference>
<gene>
    <name evidence="2" type="ORF">SANBI_001940</name>
</gene>